<keyword evidence="4" id="KW-1185">Reference proteome</keyword>
<dbReference type="KEGG" id="tse:THMIRHAS_09860"/>
<feature type="domain" description="Bacterial Ig-like" evidence="2">
    <location>
        <begin position="354"/>
        <end position="436"/>
    </location>
</feature>
<feature type="domain" description="Bacterial Ig-like" evidence="2">
    <location>
        <begin position="263"/>
        <end position="346"/>
    </location>
</feature>
<gene>
    <name evidence="3" type="ORF">THMIRHAS_09860</name>
</gene>
<feature type="domain" description="Bacterial Ig-like" evidence="2">
    <location>
        <begin position="180"/>
        <end position="256"/>
    </location>
</feature>
<reference evidence="4" key="1">
    <citation type="submission" date="2019-11" db="EMBL/GenBank/DDBJ databases">
        <title>Isolation and characterization of two novel species in the genus Thiomicrorhabdus.</title>
        <authorList>
            <person name="Mochizuki J."/>
            <person name="Kojima H."/>
            <person name="Fukui M."/>
        </authorList>
    </citation>
    <scope>NUCLEOTIDE SEQUENCE [LARGE SCALE GENOMIC DNA]</scope>
    <source>
        <strain evidence="4">aks77</strain>
    </source>
</reference>
<feature type="domain" description="Bacterial Ig-like" evidence="2">
    <location>
        <begin position="444"/>
        <end position="526"/>
    </location>
</feature>
<name>A0A6F8PTZ6_9GAMM</name>
<evidence type="ECO:0000256" key="1">
    <source>
        <dbReference type="SAM" id="MobiDB-lite"/>
    </source>
</evidence>
<sequence length="1513" mass="160643">MKIASNQTIVIPNSNLAGQAQSFDNAVQAQTLNDVLGLLNQEGDILENLEETAAGAADNGGATTLTLYSISESQDEQYQEEGGVPQVSRIVETTDPVTLDDETTVTAEAQQANEGVATETLPIQEEPVPEEPVPEEPVPEEPVPEEPVPEEPVPEEPVPEEPVPEEPVPADTQGPSLEITEQDGTVTFQFSEAVKDFTQDDVQITGGSLSDFTQVDGDTWTATFTPDASFEGTAQISVADNTYTDLSDNNGTGAQLELGVDTQGPSLEITEQDGTVTFQFSEAVKDFTQDDVQITGGSLSDFTQVDGDTWTATFTPDASFEGTAQISVADNTYTDLSDNNGTGAQLELGVDTQGPSLEITEQDGTVTFQFSEAVKDFTQDDVQITGGSLSDFTQVDGDTWTATFTPDASFEGTAQISVADNTYTDLSDNNGTGAQLELGVDTQGPSLEITEQDGTVTFQFSEAVKDFTQDDVQITGGSLSDFTQVDGDTWTATFTPDANFEGTAQISVADNTYTDLSDNNGTGAQLELGVDTQGPSLEITEQDGTVTFQFSEAVKDFTQDDVQITGGSLSDFTQVDGDTWTATFTPDASFEGTAQISVADNTYTDLSDNNGTGDELNLPISENKTPYIKVDNDSYPDNQPGIDEVFESGLALGSLVGQKPVVAVGEIRLFDADGLGDLTEIRFGGEAGTLVSMTQLEALALGNMASISIADAGLTYGSLSITAYDSTTGVIAYEYTLNTAVENSQESDDFSESFSIEVADQKGWSDSVQASIKIIDDKPEIDPEAFDVSGSYDLNALFGADGAGTIVFSADLHAQAVTDKDGQPVYFNGSALKWNLVDGVLTAVSEAGDTAITVTLNPTDNNYTIEIADGVFGLTPANNLLGVESFTGGNSGFFGLFNNLLGILATSLDGTVNTNQGYVGVADQWIDQGETLTLSFFDGMVKPADIKPNDLVLGDILGESSFAGVSAFSALIDFQGNSTGNEVIELLLTMIDGSQVTYMANVIDGAIEVVASKLPVVAVNFIGCDDFDYRVGALSVVETQPEEVNLAIPVTIEDGDQDVVDALIEGTIPSQVTPVISNDPPQVFIEGSGGLFGLLGIEFNPLIDLGFEQKLAVYDSADNITQVEISYSSLASFNFNAIFGNPGQPFYLDTSESGLTVTVESSSGMLGMINTSYKVTITKPGGDGVNQSMTNAELNELLATFQVNNSNTFFAADLMSNLSIRAVDANGDADSESLSQLISVESNLLSAVTKKSVFADDIVEGLAFETNSGIKGLTDENGAFSYRDGDSVAFKIGDVLIGVASAEDLAAGYVFLQDLADVSRSDLNSEYVENMAVFLQTLDANANPADGILITPEVHQQLAGQSIDLATASEQELQQFLLDNGFENIVTEVDAMAHVQATLMNLTDMTAAAFDLHIPDSELALISQGFDYANIDIATPPADFIESMALEDMSIFDVVQNDFTEVVFDYLESADDQEEQNELDSLDSVKIFSKTTFGRNETMEEVIQSHLDDTTNL</sequence>
<proteinExistence type="predicted"/>
<evidence type="ECO:0000313" key="4">
    <source>
        <dbReference type="Proteomes" id="UP000501726"/>
    </source>
</evidence>
<dbReference type="PANTHER" id="PTHR34677:SF3">
    <property type="entry name" value="BACTERIAL IG-LIKE DOMAIN-CONTAINING PROTEIN"/>
    <property type="match status" value="1"/>
</dbReference>
<evidence type="ECO:0000259" key="2">
    <source>
        <dbReference type="Pfam" id="PF19078"/>
    </source>
</evidence>
<accession>A0A6F8PTZ6</accession>
<evidence type="ECO:0000313" key="3">
    <source>
        <dbReference type="EMBL" id="BBP45613.1"/>
    </source>
</evidence>
<dbReference type="Pfam" id="PF19078">
    <property type="entry name" value="Big_12"/>
    <property type="match status" value="5"/>
</dbReference>
<feature type="domain" description="Bacterial Ig-like" evidence="2">
    <location>
        <begin position="535"/>
        <end position="614"/>
    </location>
</feature>
<feature type="compositionally biased region" description="Acidic residues" evidence="1">
    <location>
        <begin position="127"/>
        <end position="164"/>
    </location>
</feature>
<dbReference type="Proteomes" id="UP000501726">
    <property type="component" value="Chromosome"/>
</dbReference>
<dbReference type="InterPro" id="IPR044048">
    <property type="entry name" value="Big_12"/>
</dbReference>
<organism evidence="3 4">
    <name type="scientific">Thiosulfatimonas sediminis</name>
    <dbReference type="NCBI Taxonomy" id="2675054"/>
    <lineage>
        <taxon>Bacteria</taxon>
        <taxon>Pseudomonadati</taxon>
        <taxon>Pseudomonadota</taxon>
        <taxon>Gammaproteobacteria</taxon>
        <taxon>Thiotrichales</taxon>
        <taxon>Piscirickettsiaceae</taxon>
        <taxon>Thiosulfatimonas</taxon>
    </lineage>
</organism>
<dbReference type="PANTHER" id="PTHR34677">
    <property type="match status" value="1"/>
</dbReference>
<protein>
    <recommendedName>
        <fullName evidence="2">Bacterial Ig-like domain-containing protein</fullName>
    </recommendedName>
</protein>
<dbReference type="EMBL" id="AP021889">
    <property type="protein sequence ID" value="BBP45613.1"/>
    <property type="molecule type" value="Genomic_DNA"/>
</dbReference>
<dbReference type="RefSeq" id="WP_173271482.1">
    <property type="nucleotide sequence ID" value="NZ_AP021889.1"/>
</dbReference>
<feature type="region of interest" description="Disordered" evidence="1">
    <location>
        <begin position="109"/>
        <end position="171"/>
    </location>
</feature>